<dbReference type="GO" id="GO:0003677">
    <property type="term" value="F:DNA binding"/>
    <property type="evidence" value="ECO:0007669"/>
    <property type="project" value="UniProtKB-KW"/>
</dbReference>
<evidence type="ECO:0000313" key="10">
    <source>
        <dbReference type="Proteomes" id="UP001485043"/>
    </source>
</evidence>
<evidence type="ECO:0000256" key="6">
    <source>
        <dbReference type="ARBA" id="ARBA00023242"/>
    </source>
</evidence>
<dbReference type="InterPro" id="IPR009072">
    <property type="entry name" value="Histone-fold"/>
</dbReference>
<keyword evidence="4" id="KW-0158">Chromosome</keyword>
<comment type="subcellular location">
    <subcellularLocation>
        <location evidence="2">Chromosome</location>
    </subcellularLocation>
    <subcellularLocation>
        <location evidence="1">Nucleus</location>
    </subcellularLocation>
</comment>
<proteinExistence type="inferred from homology"/>
<dbReference type="GO" id="GO:0005634">
    <property type="term" value="C:nucleus"/>
    <property type="evidence" value="ECO:0007669"/>
    <property type="project" value="UniProtKB-SubCell"/>
</dbReference>
<dbReference type="GO" id="GO:0046982">
    <property type="term" value="F:protein heterodimerization activity"/>
    <property type="evidence" value="ECO:0007669"/>
    <property type="project" value="InterPro"/>
</dbReference>
<dbReference type="InterPro" id="IPR007125">
    <property type="entry name" value="H2A/H2B/H3"/>
</dbReference>
<evidence type="ECO:0000256" key="5">
    <source>
        <dbReference type="ARBA" id="ARBA00023125"/>
    </source>
</evidence>
<name>A0AAW1T552_9CHLO</name>
<dbReference type="PRINTS" id="PR00622">
    <property type="entry name" value="HISTONEH3"/>
</dbReference>
<evidence type="ECO:0000313" key="9">
    <source>
        <dbReference type="EMBL" id="KAK9864851.1"/>
    </source>
</evidence>
<dbReference type="InterPro" id="IPR000164">
    <property type="entry name" value="Histone_H3/CENP-A"/>
</dbReference>
<sequence length="144" mass="16396">MARTKQTARRSTGGKAPMHKLATKALLTGKGRGKNLAKVKKPHRYRPGTVALREIRRYQKSYDKLVPHTPFRRLCREIVQDFKAGTRWSPAALDALQEGAEAFLVEIFQATNLCALHSKRVGIQPKDMRLAIELRGDRQKYNIM</sequence>
<evidence type="ECO:0000259" key="8">
    <source>
        <dbReference type="Pfam" id="PF00125"/>
    </source>
</evidence>
<evidence type="ECO:0000256" key="3">
    <source>
        <dbReference type="ARBA" id="ARBA00010343"/>
    </source>
</evidence>
<dbReference type="Proteomes" id="UP001485043">
    <property type="component" value="Unassembled WGS sequence"/>
</dbReference>
<organism evidence="9 10">
    <name type="scientific">Apatococcus fuscideae</name>
    <dbReference type="NCBI Taxonomy" id="2026836"/>
    <lineage>
        <taxon>Eukaryota</taxon>
        <taxon>Viridiplantae</taxon>
        <taxon>Chlorophyta</taxon>
        <taxon>core chlorophytes</taxon>
        <taxon>Trebouxiophyceae</taxon>
        <taxon>Chlorellales</taxon>
        <taxon>Chlorellaceae</taxon>
        <taxon>Apatococcus</taxon>
    </lineage>
</organism>
<comment type="similarity">
    <text evidence="3">Belongs to the histone H3 family.</text>
</comment>
<evidence type="ECO:0000256" key="7">
    <source>
        <dbReference type="ARBA" id="ARBA00023269"/>
    </source>
</evidence>
<comment type="caution">
    <text evidence="9">The sequence shown here is derived from an EMBL/GenBank/DDBJ whole genome shotgun (WGS) entry which is preliminary data.</text>
</comment>
<dbReference type="GO" id="GO:0030527">
    <property type="term" value="F:structural constituent of chromatin"/>
    <property type="evidence" value="ECO:0007669"/>
    <property type="project" value="InterPro"/>
</dbReference>
<reference evidence="9 10" key="1">
    <citation type="journal article" date="2024" name="Nat. Commun.">
        <title>Phylogenomics reveals the evolutionary origins of lichenization in chlorophyte algae.</title>
        <authorList>
            <person name="Puginier C."/>
            <person name="Libourel C."/>
            <person name="Otte J."/>
            <person name="Skaloud P."/>
            <person name="Haon M."/>
            <person name="Grisel S."/>
            <person name="Petersen M."/>
            <person name="Berrin J.G."/>
            <person name="Delaux P.M."/>
            <person name="Dal Grande F."/>
            <person name="Keller J."/>
        </authorList>
    </citation>
    <scope>NUCLEOTIDE SEQUENCE [LARGE SCALE GENOMIC DNA]</scope>
    <source>
        <strain evidence="9 10">SAG 2523</strain>
    </source>
</reference>
<dbReference type="SUPFAM" id="SSF47113">
    <property type="entry name" value="Histone-fold"/>
    <property type="match status" value="1"/>
</dbReference>
<dbReference type="GO" id="GO:0000786">
    <property type="term" value="C:nucleosome"/>
    <property type="evidence" value="ECO:0007669"/>
    <property type="project" value="UniProtKB-KW"/>
</dbReference>
<gene>
    <name evidence="9" type="ORF">WJX84_004575</name>
</gene>
<dbReference type="SMART" id="SM00428">
    <property type="entry name" value="H3"/>
    <property type="match status" value="1"/>
</dbReference>
<feature type="domain" description="Core Histone H2A/H2B/H3" evidence="8">
    <location>
        <begin position="47"/>
        <end position="133"/>
    </location>
</feature>
<evidence type="ECO:0000256" key="2">
    <source>
        <dbReference type="ARBA" id="ARBA00004286"/>
    </source>
</evidence>
<keyword evidence="10" id="KW-1185">Reference proteome</keyword>
<dbReference type="Pfam" id="PF00125">
    <property type="entry name" value="Histone"/>
    <property type="match status" value="1"/>
</dbReference>
<dbReference type="PANTHER" id="PTHR11426">
    <property type="entry name" value="HISTONE H3"/>
    <property type="match status" value="1"/>
</dbReference>
<accession>A0AAW1T552</accession>
<dbReference type="FunFam" id="1.10.20.10:FF:000085">
    <property type="entry name" value="Histone H3.2"/>
    <property type="match status" value="1"/>
</dbReference>
<dbReference type="AlphaFoldDB" id="A0AAW1T552"/>
<keyword evidence="6" id="KW-0539">Nucleus</keyword>
<dbReference type="CDD" id="cd22911">
    <property type="entry name" value="HFD_H3"/>
    <property type="match status" value="1"/>
</dbReference>
<evidence type="ECO:0000256" key="1">
    <source>
        <dbReference type="ARBA" id="ARBA00004123"/>
    </source>
</evidence>
<dbReference type="Gene3D" id="1.10.20.10">
    <property type="entry name" value="Histone, subunit A"/>
    <property type="match status" value="1"/>
</dbReference>
<protein>
    <recommendedName>
        <fullName evidence="8">Core Histone H2A/H2B/H3 domain-containing protein</fullName>
    </recommendedName>
</protein>
<dbReference type="EMBL" id="JALJOV010000308">
    <property type="protein sequence ID" value="KAK9864851.1"/>
    <property type="molecule type" value="Genomic_DNA"/>
</dbReference>
<evidence type="ECO:0000256" key="4">
    <source>
        <dbReference type="ARBA" id="ARBA00022454"/>
    </source>
</evidence>
<keyword evidence="5" id="KW-0238">DNA-binding</keyword>
<keyword evidence="7" id="KW-0544">Nucleosome core</keyword>